<organism evidence="4 5">
    <name type="scientific">Azospirillum oleiclasticum</name>
    <dbReference type="NCBI Taxonomy" id="2735135"/>
    <lineage>
        <taxon>Bacteria</taxon>
        <taxon>Pseudomonadati</taxon>
        <taxon>Pseudomonadota</taxon>
        <taxon>Alphaproteobacteria</taxon>
        <taxon>Rhodospirillales</taxon>
        <taxon>Azospirillaceae</taxon>
        <taxon>Azospirillum</taxon>
    </lineage>
</organism>
<dbReference type="PANTHER" id="PTHR11365:SF23">
    <property type="entry name" value="HYPOTHETICAL 5-OXOPROLINASE (EUROFUNG)-RELATED"/>
    <property type="match status" value="1"/>
</dbReference>
<dbReference type="Pfam" id="PF01968">
    <property type="entry name" value="Hydantoinase_A"/>
    <property type="match status" value="1"/>
</dbReference>
<dbReference type="InterPro" id="IPR049517">
    <property type="entry name" value="ACX-like_C"/>
</dbReference>
<accession>A0ABX2TIR5</accession>
<feature type="domain" description="Acetophenone carboxylase-like C-terminal" evidence="3">
    <location>
        <begin position="528"/>
        <end position="701"/>
    </location>
</feature>
<dbReference type="RefSeq" id="WP_180284773.1">
    <property type="nucleotide sequence ID" value="NZ_JABFDB010000023.1"/>
</dbReference>
<feature type="domain" description="Hydantoinase/oxoprolinase N-terminal" evidence="2">
    <location>
        <begin position="3"/>
        <end position="191"/>
    </location>
</feature>
<gene>
    <name evidence="4" type="ORF">HND93_25100</name>
</gene>
<dbReference type="Pfam" id="PF05378">
    <property type="entry name" value="Hydant_A_N"/>
    <property type="match status" value="1"/>
</dbReference>
<evidence type="ECO:0000313" key="4">
    <source>
        <dbReference type="EMBL" id="NYZ22998.1"/>
    </source>
</evidence>
<name>A0ABX2TIR5_9PROT</name>
<sequence>MRRVSVDIGGTFTDCSLVWDGQYVEAKALTTHHNLALGFNASLANAYARLGLSLEDVMEGVDSVRYATTLGTNALIERKGPRVGLITTAGFESMVPLSRGRGYGEGLPDRQRRDLPMAERPTPLVPIQRIVGIRERVGERGDILMPLDADDVRAMVRDLVDGGTQAFVVSLVNAVVNPEHERRVAEIIREEFPEHMLGSAPVILSHLVGGRKGEYARTSSAIVDAFLHNTMYHGLATLELNLRDHGYRKPMLVIHNSGGMAQLNSTDALQTIHSGPVAGIHASEHLAAETDLGNVVCTDMGGTSFDIGLVVKGGVKFYDFNPVIERWMVNIPMVHLVTLGSGGGSIARYDRLRRTVVVGPESAGSDPGPACYNRGGREPTVTDADLMLGYLPADRYAGGAIKLNARRAETAIRRAVGEPLGVDVVEAAKAIREKVDNDMANGIAQELRARGYEPRHFTLLAYGGNGPLHACGIAKVIGVERVLVPPFSAIFSAIGAGNMQQMHIHEMSVYLTLYDSNTRALFDDYDRFNAIVAELEARGRNDLARQGVAADNVFHRLELDMRYGNQLAQTTVVAGIERLTGADQLLGLIEAFSRDYGRRNGEGSQAPEAGIRINTMRVASYSTVPSLNFRDVLPGAADRRAAPPPPLIRPCHFLSDDGPRDTAFHDLDDLPFGSVVAAPAVVISPSTTFLVEPGWQLSVGRHGSGLFERVA</sequence>
<dbReference type="PANTHER" id="PTHR11365">
    <property type="entry name" value="5-OXOPROLINASE RELATED"/>
    <property type="match status" value="1"/>
</dbReference>
<dbReference type="InterPro" id="IPR002821">
    <property type="entry name" value="Hydantoinase_A"/>
</dbReference>
<proteinExistence type="predicted"/>
<dbReference type="EMBL" id="JABFDB010000023">
    <property type="protein sequence ID" value="NYZ22998.1"/>
    <property type="molecule type" value="Genomic_DNA"/>
</dbReference>
<dbReference type="Pfam" id="PF19278">
    <property type="entry name" value="Hydant_A_C"/>
    <property type="match status" value="1"/>
</dbReference>
<dbReference type="InterPro" id="IPR008040">
    <property type="entry name" value="Hydant_A_N"/>
</dbReference>
<keyword evidence="5" id="KW-1185">Reference proteome</keyword>
<evidence type="ECO:0000313" key="5">
    <source>
        <dbReference type="Proteomes" id="UP000584642"/>
    </source>
</evidence>
<evidence type="ECO:0000259" key="1">
    <source>
        <dbReference type="Pfam" id="PF01968"/>
    </source>
</evidence>
<dbReference type="Proteomes" id="UP000584642">
    <property type="component" value="Unassembled WGS sequence"/>
</dbReference>
<dbReference type="InterPro" id="IPR045079">
    <property type="entry name" value="Oxoprolinase-like"/>
</dbReference>
<reference evidence="4 5" key="1">
    <citation type="submission" date="2020-05" db="EMBL/GenBank/DDBJ databases">
        <title>Azospirillum oleiclasticum sp. nov, a nitrogen-fixing and heavy crude oil-emulsifying bacterium isolated from the crude oil of Yumen Oilfield.</title>
        <authorList>
            <person name="Wu D."/>
            <person name="Cai M."/>
            <person name="Zhang X."/>
        </authorList>
    </citation>
    <scope>NUCLEOTIDE SEQUENCE [LARGE SCALE GENOMIC DNA]</scope>
    <source>
        <strain evidence="4 5">ROY-1-1-2</strain>
    </source>
</reference>
<feature type="domain" description="Hydantoinase A/oxoprolinase" evidence="1">
    <location>
        <begin position="217"/>
        <end position="497"/>
    </location>
</feature>
<evidence type="ECO:0000259" key="3">
    <source>
        <dbReference type="Pfam" id="PF19278"/>
    </source>
</evidence>
<comment type="caution">
    <text evidence="4">The sequence shown here is derived from an EMBL/GenBank/DDBJ whole genome shotgun (WGS) entry which is preliminary data.</text>
</comment>
<protein>
    <submittedName>
        <fullName evidence="4">Hydantoinase/oxoprolinase family protein</fullName>
    </submittedName>
</protein>
<evidence type="ECO:0000259" key="2">
    <source>
        <dbReference type="Pfam" id="PF05378"/>
    </source>
</evidence>